<dbReference type="InterPro" id="IPR042099">
    <property type="entry name" value="ANL_N_sf"/>
</dbReference>
<dbReference type="PANTHER" id="PTHR43767">
    <property type="entry name" value="LONG-CHAIN-FATTY-ACID--COA LIGASE"/>
    <property type="match status" value="1"/>
</dbReference>
<dbReference type="PANTHER" id="PTHR43767:SF10">
    <property type="entry name" value="SURFACTIN SYNTHASE SUBUNIT 1"/>
    <property type="match status" value="1"/>
</dbReference>
<dbReference type="InterPro" id="IPR000873">
    <property type="entry name" value="AMP-dep_synth/lig_dom"/>
</dbReference>
<keyword evidence="3" id="KW-1185">Reference proteome</keyword>
<dbReference type="InterPro" id="IPR020845">
    <property type="entry name" value="AMP-binding_CS"/>
</dbReference>
<name>A0ABZ0RGR8_9BACT</name>
<proteinExistence type="predicted"/>
<reference evidence="2 3" key="1">
    <citation type="submission" date="2023-11" db="EMBL/GenBank/DDBJ databases">
        <title>Coraliomargarita sp. nov., isolated from marine algae.</title>
        <authorList>
            <person name="Lee J.K."/>
            <person name="Baek J.H."/>
            <person name="Kim J.M."/>
            <person name="Choi D.G."/>
            <person name="Jeon C.O."/>
        </authorList>
    </citation>
    <scope>NUCLEOTIDE SEQUENCE [LARGE SCALE GENOMIC DNA]</scope>
    <source>
        <strain evidence="2 3">J2-16</strain>
    </source>
</reference>
<protein>
    <submittedName>
        <fullName evidence="2">AMP-binding protein</fullName>
    </submittedName>
</protein>
<organism evidence="2 3">
    <name type="scientific">Coraliomargarita algicola</name>
    <dbReference type="NCBI Taxonomy" id="3092156"/>
    <lineage>
        <taxon>Bacteria</taxon>
        <taxon>Pseudomonadati</taxon>
        <taxon>Verrucomicrobiota</taxon>
        <taxon>Opitutia</taxon>
        <taxon>Puniceicoccales</taxon>
        <taxon>Coraliomargaritaceae</taxon>
        <taxon>Coraliomargarita</taxon>
    </lineage>
</organism>
<evidence type="ECO:0000259" key="1">
    <source>
        <dbReference type="Pfam" id="PF00501"/>
    </source>
</evidence>
<accession>A0ABZ0RGR8</accession>
<dbReference type="EMBL" id="CP138858">
    <property type="protein sequence ID" value="WPJ94298.1"/>
    <property type="molecule type" value="Genomic_DNA"/>
</dbReference>
<dbReference type="Proteomes" id="UP001324993">
    <property type="component" value="Chromosome"/>
</dbReference>
<dbReference type="Gene3D" id="3.30.300.30">
    <property type="match status" value="1"/>
</dbReference>
<dbReference type="RefSeq" id="WP_319831236.1">
    <property type="nucleotide sequence ID" value="NZ_CP138858.1"/>
</dbReference>
<evidence type="ECO:0000313" key="3">
    <source>
        <dbReference type="Proteomes" id="UP001324993"/>
    </source>
</evidence>
<sequence length="551" mass="59590">MSFRKIVDIDEAAFNQQPKLESHLAYESFIALARHPSRELIVDRTLQRRSMKSGFLLAVSYVLSRRIAAWTSKPRVGIVFPPGLGGYIANLAVVFAGKVPVNLNFTLGAASAEACMRQADVDCLLTTKQVQIKMPLFPWPETGVVDLVDELKGLPKAKTLALLSSVYLCPAKILAKLLKIPAKGGEREAGLLFTSGSSGDPKGVVLTHRNVLGNCAQIDASGLLPTTEKIIASLPIFHSFGFTVTLWYPLLRGCGVVTLPSPLETKKIADAIEAETATILIATPTFLKPYLKRVDPQKLATLRYVVAGAEKTPAGFADAWEARFGGLYLEGYGLTETSPVVSVNLPSVPVGVEYFGNSQEGSRCGSVGRLLPGHAARILNPDTMEPMDTSSVGLLSLRGANVFGGYLEDPQRTAEVKDGDWFLTGDLARFDQDGFLYIEGRLSRFSKIAGEMVPHGTIEEVLVEAYDLLECEVPMLAIAGRPDDAKGEALVLIASEELELDLDDVRLKLSAAGLSNLWIPKELKQVEFIPTLVTGKLDLKAISLLAQQKAD</sequence>
<dbReference type="InterPro" id="IPR050237">
    <property type="entry name" value="ATP-dep_AMP-bd_enzyme"/>
</dbReference>
<dbReference type="SUPFAM" id="SSF56801">
    <property type="entry name" value="Acetyl-CoA synthetase-like"/>
    <property type="match status" value="1"/>
</dbReference>
<gene>
    <name evidence="2" type="ORF">SH580_12715</name>
</gene>
<dbReference type="PROSITE" id="PS00455">
    <property type="entry name" value="AMP_BINDING"/>
    <property type="match status" value="1"/>
</dbReference>
<dbReference type="Gene3D" id="3.40.50.12780">
    <property type="entry name" value="N-terminal domain of ligase-like"/>
    <property type="match status" value="1"/>
</dbReference>
<dbReference type="Pfam" id="PF00501">
    <property type="entry name" value="AMP-binding"/>
    <property type="match status" value="1"/>
</dbReference>
<feature type="domain" description="AMP-dependent synthetase/ligase" evidence="1">
    <location>
        <begin position="73"/>
        <end position="407"/>
    </location>
</feature>
<evidence type="ECO:0000313" key="2">
    <source>
        <dbReference type="EMBL" id="WPJ94298.1"/>
    </source>
</evidence>
<dbReference type="InterPro" id="IPR045851">
    <property type="entry name" value="AMP-bd_C_sf"/>
</dbReference>